<feature type="signal peptide" evidence="2">
    <location>
        <begin position="1"/>
        <end position="18"/>
    </location>
</feature>
<organism evidence="3 4">
    <name type="scientific">Desulforapulum autotrophicum (strain ATCC 43914 / DSM 3382 / VKM B-1955 / HRM2)</name>
    <name type="common">Desulfobacterium autotrophicum</name>
    <dbReference type="NCBI Taxonomy" id="177437"/>
    <lineage>
        <taxon>Bacteria</taxon>
        <taxon>Pseudomonadati</taxon>
        <taxon>Thermodesulfobacteriota</taxon>
        <taxon>Desulfobacteria</taxon>
        <taxon>Desulfobacterales</taxon>
        <taxon>Desulfobacteraceae</taxon>
        <taxon>Desulforapulum</taxon>
    </lineage>
</organism>
<dbReference type="Proteomes" id="UP000000442">
    <property type="component" value="Chromosome"/>
</dbReference>
<proteinExistence type="predicted"/>
<sequence>MKQVIIPILICITLTACATNTIEQRNIAEATMALGEAHLNQGNYTAALKELLAAEKTLPNDPYLHNDLGITYMGKERFDLAENHFKRAVALKPDYIQAQNNLGAAYLKQKRYDKAIECYQQFSKNLLYMTPHFAFSNMGWAYLGKKDYILAEKNFSKALHLEPDFINAIHGLALTFLESGELFQAETLLQKKLKKMPQASILYADLAKTYEQMNQPNRAQKAWKQVLVFAPEGTPLALEAESRLNN</sequence>
<dbReference type="SUPFAM" id="SSF48452">
    <property type="entry name" value="TPR-like"/>
    <property type="match status" value="1"/>
</dbReference>
<dbReference type="PANTHER" id="PTHR12558:SF13">
    <property type="entry name" value="CELL DIVISION CYCLE PROTEIN 27 HOMOLOG"/>
    <property type="match status" value="1"/>
</dbReference>
<dbReference type="Pfam" id="PF13424">
    <property type="entry name" value="TPR_12"/>
    <property type="match status" value="1"/>
</dbReference>
<dbReference type="Gene3D" id="1.25.40.10">
    <property type="entry name" value="Tetratricopeptide repeat domain"/>
    <property type="match status" value="2"/>
</dbReference>
<dbReference type="EMBL" id="CP001087">
    <property type="protein sequence ID" value="ACN14216.1"/>
    <property type="molecule type" value="Genomic_DNA"/>
</dbReference>
<dbReference type="AlphaFoldDB" id="C0QLD0"/>
<feature type="repeat" description="TPR" evidence="1">
    <location>
        <begin position="132"/>
        <end position="165"/>
    </location>
</feature>
<keyword evidence="4" id="KW-1185">Reference proteome</keyword>
<dbReference type="Pfam" id="PF13181">
    <property type="entry name" value="TPR_8"/>
    <property type="match status" value="1"/>
</dbReference>
<dbReference type="KEGG" id="dat:HRM2_11040"/>
<feature type="repeat" description="TPR" evidence="1">
    <location>
        <begin position="28"/>
        <end position="61"/>
    </location>
</feature>
<dbReference type="PANTHER" id="PTHR12558">
    <property type="entry name" value="CELL DIVISION CYCLE 16,23,27"/>
    <property type="match status" value="1"/>
</dbReference>
<dbReference type="HOGENOM" id="CLU_003728_9_1_7"/>
<dbReference type="InterPro" id="IPR019734">
    <property type="entry name" value="TPR_rpt"/>
</dbReference>
<dbReference type="InterPro" id="IPR011990">
    <property type="entry name" value="TPR-like_helical_dom_sf"/>
</dbReference>
<dbReference type="STRING" id="177437.HRM2_11040"/>
<accession>C0QLD0</accession>
<name>C0QLD0_DESAH</name>
<feature type="chain" id="PRO_5002900647" evidence="2">
    <location>
        <begin position="19"/>
        <end position="246"/>
    </location>
</feature>
<dbReference type="RefSeq" id="WP_015903005.1">
    <property type="nucleotide sequence ID" value="NC_012108.1"/>
</dbReference>
<protein>
    <submittedName>
        <fullName evidence="3">TPR repeat domain protein</fullName>
    </submittedName>
</protein>
<dbReference type="eggNOG" id="COG3063">
    <property type="taxonomic scope" value="Bacteria"/>
</dbReference>
<keyword evidence="2" id="KW-0732">Signal</keyword>
<keyword evidence="1" id="KW-0802">TPR repeat</keyword>
<dbReference type="PROSITE" id="PS50005">
    <property type="entry name" value="TPR"/>
    <property type="match status" value="3"/>
</dbReference>
<evidence type="ECO:0000256" key="2">
    <source>
        <dbReference type="SAM" id="SignalP"/>
    </source>
</evidence>
<evidence type="ECO:0000313" key="4">
    <source>
        <dbReference type="Proteomes" id="UP000000442"/>
    </source>
</evidence>
<evidence type="ECO:0000256" key="1">
    <source>
        <dbReference type="PROSITE-ProRule" id="PRU00339"/>
    </source>
</evidence>
<dbReference type="Pfam" id="PF13432">
    <property type="entry name" value="TPR_16"/>
    <property type="match status" value="1"/>
</dbReference>
<gene>
    <name evidence="3" type="ordered locus">HRM2_11040</name>
</gene>
<dbReference type="PROSITE" id="PS51257">
    <property type="entry name" value="PROKAR_LIPOPROTEIN"/>
    <property type="match status" value="1"/>
</dbReference>
<dbReference type="SMART" id="SM00028">
    <property type="entry name" value="TPR"/>
    <property type="match status" value="6"/>
</dbReference>
<evidence type="ECO:0000313" key="3">
    <source>
        <dbReference type="EMBL" id="ACN14216.1"/>
    </source>
</evidence>
<feature type="repeat" description="TPR" evidence="1">
    <location>
        <begin position="62"/>
        <end position="95"/>
    </location>
</feature>
<reference evidence="3 4" key="1">
    <citation type="journal article" date="2009" name="Environ. Microbiol.">
        <title>Genome sequence of Desulfobacterium autotrophicum HRM2, a marine sulfate reducer oxidizing organic carbon completely to carbon dioxide.</title>
        <authorList>
            <person name="Strittmatter A.W."/>
            <person name="Liesegang H."/>
            <person name="Rabus R."/>
            <person name="Decker I."/>
            <person name="Amann J."/>
            <person name="Andres S."/>
            <person name="Henne A."/>
            <person name="Fricke W.F."/>
            <person name="Martinez-Arias R."/>
            <person name="Bartels D."/>
            <person name="Goesmann A."/>
            <person name="Krause L."/>
            <person name="Puehler A."/>
            <person name="Klenk H.P."/>
            <person name="Richter M."/>
            <person name="Schuler M."/>
            <person name="Gloeckner F.O."/>
            <person name="Meyerdierks A."/>
            <person name="Gottschalk G."/>
            <person name="Amann R."/>
        </authorList>
    </citation>
    <scope>NUCLEOTIDE SEQUENCE [LARGE SCALE GENOMIC DNA]</scope>
    <source>
        <strain evidence="4">ATCC 43914 / DSM 3382 / HRM2</strain>
    </source>
</reference>
<dbReference type="OrthoDB" id="9815059at2"/>